<dbReference type="InterPro" id="IPR004360">
    <property type="entry name" value="Glyas_Fos-R_dOase_dom"/>
</dbReference>
<gene>
    <name evidence="3" type="ORF">P5673_002246</name>
</gene>
<dbReference type="InterPro" id="IPR037523">
    <property type="entry name" value="VOC_core"/>
</dbReference>
<dbReference type="PANTHER" id="PTHR10374:SF30">
    <property type="entry name" value="LACTOYLGLUTATHIONE LYASE"/>
    <property type="match status" value="1"/>
</dbReference>
<reference evidence="3" key="2">
    <citation type="journal article" date="2023" name="Science">
        <title>Genomic signatures of disease resistance in endangered staghorn corals.</title>
        <authorList>
            <person name="Vollmer S.V."/>
            <person name="Selwyn J.D."/>
            <person name="Despard B.A."/>
            <person name="Roesel C.L."/>
        </authorList>
    </citation>
    <scope>NUCLEOTIDE SEQUENCE</scope>
    <source>
        <strain evidence="3">K2</strain>
    </source>
</reference>
<dbReference type="EMBL" id="JARQWQ010000003">
    <property type="protein sequence ID" value="KAK2573195.1"/>
    <property type="molecule type" value="Genomic_DNA"/>
</dbReference>
<dbReference type="CDD" id="cd06587">
    <property type="entry name" value="VOC"/>
    <property type="match status" value="1"/>
</dbReference>
<dbReference type="AlphaFoldDB" id="A0AAD9R517"/>
<sequence length="318" mass="36522">MSTSWMKLAFPRLCVDSSAITGLVQWYGTRLGMSVIQEMQSDKELVQWIGFKEQPQSSFVEFRSSLQPSEPSHRSIKHYSHQPSSDVYWKIGLSLADVDTARSMLVSQGEDVSLPQQFLNIGYMCHLSDPFGYSIELLQHDFQTNFSSERIQAYLQQNLALGQQVHVGQITLRVSNIEKSLAFYESRLGMKLLSRQTIPHKFDLYFLACTNEDPPSDDINSVEIREWLWRRPYTTLELQHWPTKQYPKYKCADLNNESGFTALGFIVNVQRFAELKASLDVKDISMEYPEYNTGVLTCKDPDGTSVVFISQNFPSHIF</sequence>
<dbReference type="InterPro" id="IPR018146">
    <property type="entry name" value="Glyoxalase_1_CS"/>
</dbReference>
<evidence type="ECO:0000313" key="4">
    <source>
        <dbReference type="Proteomes" id="UP001249851"/>
    </source>
</evidence>
<keyword evidence="3" id="KW-0456">Lyase</keyword>
<dbReference type="Pfam" id="PF00903">
    <property type="entry name" value="Glyoxalase"/>
    <property type="match status" value="1"/>
</dbReference>
<evidence type="ECO:0000313" key="3">
    <source>
        <dbReference type="EMBL" id="KAK2573195.1"/>
    </source>
</evidence>
<keyword evidence="1" id="KW-0479">Metal-binding</keyword>
<dbReference type="PROSITE" id="PS51819">
    <property type="entry name" value="VOC"/>
    <property type="match status" value="2"/>
</dbReference>
<reference evidence="3" key="1">
    <citation type="journal article" date="2023" name="G3 (Bethesda)">
        <title>Whole genome assembly and annotation of the endangered Caribbean coral Acropora cervicornis.</title>
        <authorList>
            <person name="Selwyn J.D."/>
            <person name="Vollmer S.V."/>
        </authorList>
    </citation>
    <scope>NUCLEOTIDE SEQUENCE</scope>
    <source>
        <strain evidence="3">K2</strain>
    </source>
</reference>
<dbReference type="PROSITE" id="PS00934">
    <property type="entry name" value="GLYOXALASE_I_1"/>
    <property type="match status" value="1"/>
</dbReference>
<protein>
    <submittedName>
        <fullName evidence="3">Lactoylglutathione lyase</fullName>
    </submittedName>
</protein>
<feature type="domain" description="VOC" evidence="2">
    <location>
        <begin position="166"/>
        <end position="311"/>
    </location>
</feature>
<dbReference type="GO" id="GO:0004462">
    <property type="term" value="F:lactoylglutathione lyase activity"/>
    <property type="evidence" value="ECO:0007669"/>
    <property type="project" value="InterPro"/>
</dbReference>
<dbReference type="SUPFAM" id="SSF54593">
    <property type="entry name" value="Glyoxalase/Bleomycin resistance protein/Dihydroxybiphenyl dioxygenase"/>
    <property type="match status" value="2"/>
</dbReference>
<dbReference type="PANTHER" id="PTHR10374">
    <property type="entry name" value="LACTOYLGLUTATHIONE LYASE GLYOXALASE I"/>
    <property type="match status" value="1"/>
</dbReference>
<dbReference type="Proteomes" id="UP001249851">
    <property type="component" value="Unassembled WGS sequence"/>
</dbReference>
<keyword evidence="4" id="KW-1185">Reference proteome</keyword>
<organism evidence="3 4">
    <name type="scientific">Acropora cervicornis</name>
    <name type="common">Staghorn coral</name>
    <dbReference type="NCBI Taxonomy" id="6130"/>
    <lineage>
        <taxon>Eukaryota</taxon>
        <taxon>Metazoa</taxon>
        <taxon>Cnidaria</taxon>
        <taxon>Anthozoa</taxon>
        <taxon>Hexacorallia</taxon>
        <taxon>Scleractinia</taxon>
        <taxon>Astrocoeniina</taxon>
        <taxon>Acroporidae</taxon>
        <taxon>Acropora</taxon>
    </lineage>
</organism>
<proteinExistence type="predicted"/>
<feature type="domain" description="VOC" evidence="2">
    <location>
        <begin position="7"/>
        <end position="140"/>
    </location>
</feature>
<dbReference type="Gene3D" id="3.10.180.10">
    <property type="entry name" value="2,3-Dihydroxybiphenyl 1,2-Dioxygenase, domain 1"/>
    <property type="match status" value="2"/>
</dbReference>
<comment type="caution">
    <text evidence="3">The sequence shown here is derived from an EMBL/GenBank/DDBJ whole genome shotgun (WGS) entry which is preliminary data.</text>
</comment>
<dbReference type="GO" id="GO:0046872">
    <property type="term" value="F:metal ion binding"/>
    <property type="evidence" value="ECO:0007669"/>
    <property type="project" value="UniProtKB-KW"/>
</dbReference>
<accession>A0AAD9R517</accession>
<dbReference type="InterPro" id="IPR029068">
    <property type="entry name" value="Glyas_Bleomycin-R_OHBP_Dase"/>
</dbReference>
<name>A0AAD9R517_ACRCE</name>
<evidence type="ECO:0000256" key="1">
    <source>
        <dbReference type="ARBA" id="ARBA00022723"/>
    </source>
</evidence>
<evidence type="ECO:0000259" key="2">
    <source>
        <dbReference type="PROSITE" id="PS51819"/>
    </source>
</evidence>